<dbReference type="GO" id="GO:0003824">
    <property type="term" value="F:catalytic activity"/>
    <property type="evidence" value="ECO:0007669"/>
    <property type="project" value="InterPro"/>
</dbReference>
<proteinExistence type="predicted"/>
<dbReference type="SMART" id="SM00729">
    <property type="entry name" value="Elp3"/>
    <property type="match status" value="1"/>
</dbReference>
<dbReference type="EMBL" id="CP020921">
    <property type="protein sequence ID" value="AWB10316.1"/>
    <property type="molecule type" value="Genomic_DNA"/>
</dbReference>
<name>A0A2R4W0S2_THEAF</name>
<gene>
    <name evidence="8" type="ORF">TDSAC_0963</name>
</gene>
<dbReference type="Pfam" id="PF04055">
    <property type="entry name" value="Radical_SAM"/>
    <property type="match status" value="1"/>
</dbReference>
<keyword evidence="5" id="KW-0408">Iron</keyword>
<evidence type="ECO:0000256" key="5">
    <source>
        <dbReference type="ARBA" id="ARBA00023004"/>
    </source>
</evidence>
<evidence type="ECO:0000256" key="2">
    <source>
        <dbReference type="ARBA" id="ARBA00022485"/>
    </source>
</evidence>
<dbReference type="PANTHER" id="PTHR11228">
    <property type="entry name" value="RADICAL SAM DOMAIN PROTEIN"/>
    <property type="match status" value="1"/>
</dbReference>
<keyword evidence="6" id="KW-0411">Iron-sulfur</keyword>
<dbReference type="CDD" id="cd01335">
    <property type="entry name" value="Radical_SAM"/>
    <property type="match status" value="1"/>
</dbReference>
<dbReference type="PROSITE" id="PS51918">
    <property type="entry name" value="RADICAL_SAM"/>
    <property type="match status" value="1"/>
</dbReference>
<reference evidence="8 9" key="1">
    <citation type="submission" date="2017-04" db="EMBL/GenBank/DDBJ databases">
        <title>Genomic insights into metabolism of Thermodesulfobium acidiphilum.</title>
        <authorList>
            <person name="Toshchakov S.V."/>
            <person name="Frolov E.N."/>
            <person name="Kublanov I.V."/>
            <person name="Samarov N.I."/>
            <person name="Novikov A."/>
            <person name="Lebedinsky A.V."/>
            <person name="Bonch-Osmolovskaya E.A."/>
            <person name="Chernyh N.A."/>
        </authorList>
    </citation>
    <scope>NUCLEOTIDE SEQUENCE [LARGE SCALE GENOMIC DNA]</scope>
    <source>
        <strain evidence="8 9">3127-1</strain>
    </source>
</reference>
<keyword evidence="2" id="KW-0004">4Fe-4S</keyword>
<dbReference type="GO" id="GO:0051539">
    <property type="term" value="F:4 iron, 4 sulfur cluster binding"/>
    <property type="evidence" value="ECO:0007669"/>
    <property type="project" value="UniProtKB-KW"/>
</dbReference>
<dbReference type="RefSeq" id="WP_108309126.1">
    <property type="nucleotide sequence ID" value="NZ_CP020921.1"/>
</dbReference>
<dbReference type="InterPro" id="IPR050377">
    <property type="entry name" value="Radical_SAM_PqqE_MftC-like"/>
</dbReference>
<evidence type="ECO:0000259" key="7">
    <source>
        <dbReference type="PROSITE" id="PS51918"/>
    </source>
</evidence>
<dbReference type="Proteomes" id="UP000244792">
    <property type="component" value="Chromosome"/>
</dbReference>
<dbReference type="KEGG" id="taci:TDSAC_0963"/>
<comment type="cofactor">
    <cofactor evidence="1">
        <name>[4Fe-4S] cluster</name>
        <dbReference type="ChEBI" id="CHEBI:49883"/>
    </cofactor>
</comment>
<dbReference type="InterPro" id="IPR006638">
    <property type="entry name" value="Elp3/MiaA/NifB-like_rSAM"/>
</dbReference>
<evidence type="ECO:0000313" key="9">
    <source>
        <dbReference type="Proteomes" id="UP000244792"/>
    </source>
</evidence>
<dbReference type="InterPro" id="IPR017200">
    <property type="entry name" value="PqqE-like"/>
</dbReference>
<dbReference type="SFLD" id="SFLDG01067">
    <property type="entry name" value="SPASM/twitch_domain_containing"/>
    <property type="match status" value="1"/>
</dbReference>
<dbReference type="SFLD" id="SFLDG01386">
    <property type="entry name" value="main_SPASM_domain-containing"/>
    <property type="match status" value="1"/>
</dbReference>
<keyword evidence="3" id="KW-0949">S-adenosyl-L-methionine</keyword>
<dbReference type="AlphaFoldDB" id="A0A2R4W0S2"/>
<dbReference type="InterPro" id="IPR007197">
    <property type="entry name" value="rSAM"/>
</dbReference>
<dbReference type="OrthoDB" id="9808591at2"/>
<dbReference type="InterPro" id="IPR023885">
    <property type="entry name" value="4Fe4S-binding_SPASM_dom"/>
</dbReference>
<dbReference type="PIRSF" id="PIRSF037420">
    <property type="entry name" value="PQQ_syn_pqqE"/>
    <property type="match status" value="1"/>
</dbReference>
<sequence length="339" mass="39256">MLKFDFFIQAHLTERCNLRCKHCYQENQISELKFDDWKKFFTYSKDLIKEWETKYDIEIPLLIKLTGGEPFLREDFFEIVKFLNEIDIEPYVLTNGTLIDKEMIPNLKKFRFDGFQISLEGCKDTHDSIRGNGTFSKVKEAVKFLKEENFKVVLKTTISKLNYKDLDDLINISNEWKVNGLGFSRLVPIGSGSKLRDDMLSNSELKEFYLALKAKNTTSFELLIEDPLGVCVLDDEFEDKIDTVGGCSAGFSSITVLSDGEIVPCRRMPISLGNILKDDLREIWSDNEVLLSLRERDSYKNGCNSCLYWNICRGCRAIAYSLSKDKQGWLDKDPQCFFR</sequence>
<dbReference type="InterPro" id="IPR058240">
    <property type="entry name" value="rSAM_sf"/>
</dbReference>
<dbReference type="Pfam" id="PF13186">
    <property type="entry name" value="SPASM"/>
    <property type="match status" value="1"/>
</dbReference>
<feature type="domain" description="Radical SAM core" evidence="7">
    <location>
        <begin position="2"/>
        <end position="221"/>
    </location>
</feature>
<dbReference type="CDD" id="cd21123">
    <property type="entry name" value="SPASM_MftC-like"/>
    <property type="match status" value="1"/>
</dbReference>
<evidence type="ECO:0000313" key="8">
    <source>
        <dbReference type="EMBL" id="AWB10316.1"/>
    </source>
</evidence>
<evidence type="ECO:0000256" key="6">
    <source>
        <dbReference type="ARBA" id="ARBA00023014"/>
    </source>
</evidence>
<organism evidence="8 9">
    <name type="scientific">Thermodesulfobium acidiphilum</name>
    <dbReference type="NCBI Taxonomy" id="1794699"/>
    <lineage>
        <taxon>Bacteria</taxon>
        <taxon>Pseudomonadati</taxon>
        <taxon>Thermodesulfobiota</taxon>
        <taxon>Thermodesulfobiia</taxon>
        <taxon>Thermodesulfobiales</taxon>
        <taxon>Thermodesulfobiaceae</taxon>
        <taxon>Thermodesulfobium</taxon>
    </lineage>
</organism>
<dbReference type="GO" id="GO:0046872">
    <property type="term" value="F:metal ion binding"/>
    <property type="evidence" value="ECO:0007669"/>
    <property type="project" value="UniProtKB-KW"/>
</dbReference>
<dbReference type="Gene3D" id="3.20.20.70">
    <property type="entry name" value="Aldolase class I"/>
    <property type="match status" value="1"/>
</dbReference>
<accession>A0A2R4W0S2</accession>
<keyword evidence="9" id="KW-1185">Reference proteome</keyword>
<dbReference type="PANTHER" id="PTHR11228:SF7">
    <property type="entry name" value="PQQA PEPTIDE CYCLASE"/>
    <property type="match status" value="1"/>
</dbReference>
<keyword evidence="4" id="KW-0479">Metal-binding</keyword>
<dbReference type="InterPro" id="IPR013785">
    <property type="entry name" value="Aldolase_TIM"/>
</dbReference>
<evidence type="ECO:0000256" key="1">
    <source>
        <dbReference type="ARBA" id="ARBA00001966"/>
    </source>
</evidence>
<protein>
    <submittedName>
        <fullName evidence="8">Radical SAM additional 4Fe4S-binding SPASM domain-containing protein</fullName>
    </submittedName>
</protein>
<dbReference type="SFLD" id="SFLDS00029">
    <property type="entry name" value="Radical_SAM"/>
    <property type="match status" value="1"/>
</dbReference>
<evidence type="ECO:0000256" key="4">
    <source>
        <dbReference type="ARBA" id="ARBA00022723"/>
    </source>
</evidence>
<dbReference type="SUPFAM" id="SSF102114">
    <property type="entry name" value="Radical SAM enzymes"/>
    <property type="match status" value="1"/>
</dbReference>
<dbReference type="NCBIfam" id="TIGR04085">
    <property type="entry name" value="rSAM_more_4Fe4S"/>
    <property type="match status" value="1"/>
</dbReference>
<evidence type="ECO:0000256" key="3">
    <source>
        <dbReference type="ARBA" id="ARBA00022691"/>
    </source>
</evidence>